<accession>A0A0G3X7Y0</accession>
<organism evidence="2 3">
    <name type="scientific">Pelagerythrobacter marensis</name>
    <dbReference type="NCBI Taxonomy" id="543877"/>
    <lineage>
        <taxon>Bacteria</taxon>
        <taxon>Pseudomonadati</taxon>
        <taxon>Pseudomonadota</taxon>
        <taxon>Alphaproteobacteria</taxon>
        <taxon>Sphingomonadales</taxon>
        <taxon>Erythrobacteraceae</taxon>
        <taxon>Pelagerythrobacter</taxon>
    </lineage>
</organism>
<keyword evidence="1" id="KW-0732">Signal</keyword>
<evidence type="ECO:0000313" key="3">
    <source>
        <dbReference type="Proteomes" id="UP000037643"/>
    </source>
</evidence>
<feature type="signal peptide" evidence="1">
    <location>
        <begin position="1"/>
        <end position="39"/>
    </location>
</feature>
<dbReference type="STRING" id="543877.AM2010_1571"/>
<evidence type="ECO:0000313" key="2">
    <source>
        <dbReference type="EMBL" id="AKM07640.1"/>
    </source>
</evidence>
<reference evidence="2 3" key="1">
    <citation type="submission" date="2015-06" db="EMBL/GenBank/DDBJ databases">
        <authorList>
            <person name="Kim K.M."/>
        </authorList>
    </citation>
    <scope>NUCLEOTIDE SEQUENCE [LARGE SCALE GENOMIC DNA]</scope>
    <source>
        <strain evidence="2 3">KCTC 22370</strain>
    </source>
</reference>
<dbReference type="AlphaFoldDB" id="A0A0G3X7Y0"/>
<dbReference type="Proteomes" id="UP000037643">
    <property type="component" value="Chromosome"/>
</dbReference>
<keyword evidence="3" id="KW-1185">Reference proteome</keyword>
<evidence type="ECO:0000256" key="1">
    <source>
        <dbReference type="SAM" id="SignalP"/>
    </source>
</evidence>
<name>A0A0G3X7Y0_9SPHN</name>
<feature type="chain" id="PRO_5005186256" evidence="1">
    <location>
        <begin position="40"/>
        <end position="50"/>
    </location>
</feature>
<gene>
    <name evidence="2" type="ORF">AM2010_1571</name>
</gene>
<dbReference type="PATRIC" id="fig|543877.4.peg.1597"/>
<proteinExistence type="predicted"/>
<sequence precursor="true">MYDRRFFQSKLGQASIASIAAMALFVALSGQMQASPAMAATIGCEQVELA</sequence>
<protein>
    <submittedName>
        <fullName evidence="2">Uncharacterized protein</fullName>
    </submittedName>
</protein>
<dbReference type="RefSeq" id="WP_169747783.1">
    <property type="nucleotide sequence ID" value="NZ_CP011805.1"/>
</dbReference>
<dbReference type="EMBL" id="CP011805">
    <property type="protein sequence ID" value="AKM07640.1"/>
    <property type="molecule type" value="Genomic_DNA"/>
</dbReference>
<dbReference type="KEGG" id="amx:AM2010_1571"/>